<accession>A0ABP7U3C2</accession>
<organism evidence="1 2">
    <name type="scientific">Allokutzneria multivorans</name>
    <dbReference type="NCBI Taxonomy" id="1142134"/>
    <lineage>
        <taxon>Bacteria</taxon>
        <taxon>Bacillati</taxon>
        <taxon>Actinomycetota</taxon>
        <taxon>Actinomycetes</taxon>
        <taxon>Pseudonocardiales</taxon>
        <taxon>Pseudonocardiaceae</taxon>
        <taxon>Allokutzneria</taxon>
    </lineage>
</organism>
<keyword evidence="2" id="KW-1185">Reference proteome</keyword>
<reference evidence="2" key="1">
    <citation type="journal article" date="2019" name="Int. J. Syst. Evol. Microbiol.">
        <title>The Global Catalogue of Microorganisms (GCM) 10K type strain sequencing project: providing services to taxonomists for standard genome sequencing and annotation.</title>
        <authorList>
            <consortium name="The Broad Institute Genomics Platform"/>
            <consortium name="The Broad Institute Genome Sequencing Center for Infectious Disease"/>
            <person name="Wu L."/>
            <person name="Ma J."/>
        </authorList>
    </citation>
    <scope>NUCLEOTIDE SEQUENCE [LARGE SCALE GENOMIC DNA]</scope>
    <source>
        <strain evidence="2">JCM 17342</strain>
    </source>
</reference>
<dbReference type="Proteomes" id="UP001501747">
    <property type="component" value="Unassembled WGS sequence"/>
</dbReference>
<protein>
    <submittedName>
        <fullName evidence="1">Uncharacterized protein</fullName>
    </submittedName>
</protein>
<dbReference type="SUPFAM" id="SSF102114">
    <property type="entry name" value="Radical SAM enzymes"/>
    <property type="match status" value="1"/>
</dbReference>
<proteinExistence type="predicted"/>
<comment type="caution">
    <text evidence="1">The sequence shown here is derived from an EMBL/GenBank/DDBJ whole genome shotgun (WGS) entry which is preliminary data.</text>
</comment>
<gene>
    <name evidence="1" type="ORF">GCM10022247_70730</name>
</gene>
<dbReference type="EMBL" id="BAABAL010000026">
    <property type="protein sequence ID" value="GAA4035130.1"/>
    <property type="molecule type" value="Genomic_DNA"/>
</dbReference>
<dbReference type="InterPro" id="IPR058240">
    <property type="entry name" value="rSAM_sf"/>
</dbReference>
<evidence type="ECO:0000313" key="1">
    <source>
        <dbReference type="EMBL" id="GAA4035130.1"/>
    </source>
</evidence>
<name>A0ABP7U3C2_9PSEU</name>
<sequence>MATAPIRFRHGRPVFDGHQELTALGVSYVDVTGGEPALHKEMVAAVEHARWLGTVVVVSGQTVDELDEVVAFAQGQRVGVRLSPMFSSFSAQSEVCPAVPSPRQTLASSADFLKGSS</sequence>
<dbReference type="RefSeq" id="WP_344885210.1">
    <property type="nucleotide sequence ID" value="NZ_BAABAL010000026.1"/>
</dbReference>
<evidence type="ECO:0000313" key="2">
    <source>
        <dbReference type="Proteomes" id="UP001501747"/>
    </source>
</evidence>